<protein>
    <submittedName>
        <fullName evidence="1">Uncharacterized protein</fullName>
    </submittedName>
</protein>
<accession>A0A0C3S958</accession>
<keyword evidence="2" id="KW-1185">Reference proteome</keyword>
<dbReference type="Proteomes" id="UP000053257">
    <property type="component" value="Unassembled WGS sequence"/>
</dbReference>
<sequence>MFLDVAMILGMERSPRHNGTLLPYAYMRLDTARRSPLTSGFLLPRRGRLSTRALPGPHHFNESLLVPAALWHVWLGKLLAINRDRSRGEMHQCETRGVTRVNIDGRISRSYSCLFV</sequence>
<proteinExistence type="predicted"/>
<name>A0A0C3S958_PHLG1</name>
<organism evidence="1 2">
    <name type="scientific">Phlebiopsis gigantea (strain 11061_1 CR5-6)</name>
    <name type="common">White-rot fungus</name>
    <name type="synonym">Peniophora gigantea</name>
    <dbReference type="NCBI Taxonomy" id="745531"/>
    <lineage>
        <taxon>Eukaryota</taxon>
        <taxon>Fungi</taxon>
        <taxon>Dikarya</taxon>
        <taxon>Basidiomycota</taxon>
        <taxon>Agaricomycotina</taxon>
        <taxon>Agaricomycetes</taxon>
        <taxon>Polyporales</taxon>
        <taxon>Phanerochaetaceae</taxon>
        <taxon>Phlebiopsis</taxon>
    </lineage>
</organism>
<dbReference type="HOGENOM" id="CLU_2097695_0_0_1"/>
<dbReference type="AlphaFoldDB" id="A0A0C3S958"/>
<evidence type="ECO:0000313" key="1">
    <source>
        <dbReference type="EMBL" id="KIP05905.1"/>
    </source>
</evidence>
<evidence type="ECO:0000313" key="2">
    <source>
        <dbReference type="Proteomes" id="UP000053257"/>
    </source>
</evidence>
<gene>
    <name evidence="1" type="ORF">PHLGIDRAFT_480642</name>
</gene>
<dbReference type="EMBL" id="KN840530">
    <property type="protein sequence ID" value="KIP05905.1"/>
    <property type="molecule type" value="Genomic_DNA"/>
</dbReference>
<reference evidence="1 2" key="1">
    <citation type="journal article" date="2014" name="PLoS Genet.">
        <title>Analysis of the Phlebiopsis gigantea genome, transcriptome and secretome provides insight into its pioneer colonization strategies of wood.</title>
        <authorList>
            <person name="Hori C."/>
            <person name="Ishida T."/>
            <person name="Igarashi K."/>
            <person name="Samejima M."/>
            <person name="Suzuki H."/>
            <person name="Master E."/>
            <person name="Ferreira P."/>
            <person name="Ruiz-Duenas F.J."/>
            <person name="Held B."/>
            <person name="Canessa P."/>
            <person name="Larrondo L.F."/>
            <person name="Schmoll M."/>
            <person name="Druzhinina I.S."/>
            <person name="Kubicek C.P."/>
            <person name="Gaskell J.A."/>
            <person name="Kersten P."/>
            <person name="St John F."/>
            <person name="Glasner J."/>
            <person name="Sabat G."/>
            <person name="Splinter BonDurant S."/>
            <person name="Syed K."/>
            <person name="Yadav J."/>
            <person name="Mgbeahuruike A.C."/>
            <person name="Kovalchuk A."/>
            <person name="Asiegbu F.O."/>
            <person name="Lackner G."/>
            <person name="Hoffmeister D."/>
            <person name="Rencoret J."/>
            <person name="Gutierrez A."/>
            <person name="Sun H."/>
            <person name="Lindquist E."/>
            <person name="Barry K."/>
            <person name="Riley R."/>
            <person name="Grigoriev I.V."/>
            <person name="Henrissat B."/>
            <person name="Kues U."/>
            <person name="Berka R.M."/>
            <person name="Martinez A.T."/>
            <person name="Covert S.F."/>
            <person name="Blanchette R.A."/>
            <person name="Cullen D."/>
        </authorList>
    </citation>
    <scope>NUCLEOTIDE SEQUENCE [LARGE SCALE GENOMIC DNA]</scope>
    <source>
        <strain evidence="1 2">11061_1 CR5-6</strain>
    </source>
</reference>